<evidence type="ECO:0000313" key="6">
    <source>
        <dbReference type="Proteomes" id="UP000095284"/>
    </source>
</evidence>
<evidence type="ECO:0000256" key="1">
    <source>
        <dbReference type="ARBA" id="ARBA00004141"/>
    </source>
</evidence>
<accession>A0A1I7S1Z6</accession>
<sequence>MAAKSFGLMTEFLGPATKTCLRRIPFFDPRFASIEPIKGFAFSALFSLFFTFIFPFFLCYFLFKIFKKLNEDVQKVSASASRMQRQITMTLTAQTLFTQSSKFTLLERSMDVEVCVLSERFRNSRIILADEIFCTILYVLLLILLVYLGVGGKCSLKTFHFNFRLILYNVWLIILIQAVWGVASNVYFIFIKFYFTGFCSNTHVAWQCALIKWPLLWTVPAMSFVHLVGFVERTWATRFPRNYENTGRFCGVFWMIITWLVILGVNIKAFDIPDYQAYSAYCMVTVPANQNSIQNLMHFLLALDVVVTAGDLLVLWLNKSRKRASIYDNYSLSRSFQQHENYITSRLVLPVSLTHSVFFMLYLAATSICRYFCGYGGDPVPFVAGLMFIHNILIMAFASCLLVFIVCWKLMEKEKGLQDMLGAFGVLFVLANDAARSAAEESLYGEVVFGNSFC</sequence>
<feature type="transmembrane region" description="Helical" evidence="5">
    <location>
        <begin position="347"/>
        <end position="368"/>
    </location>
</feature>
<feature type="transmembrane region" description="Helical" evidence="5">
    <location>
        <begin position="388"/>
        <end position="411"/>
    </location>
</feature>
<dbReference type="Pfam" id="PF10292">
    <property type="entry name" value="7TM_GPCR_Srab"/>
    <property type="match status" value="1"/>
</dbReference>
<dbReference type="GO" id="GO:0016020">
    <property type="term" value="C:membrane"/>
    <property type="evidence" value="ECO:0007669"/>
    <property type="project" value="UniProtKB-SubCell"/>
</dbReference>
<protein>
    <submittedName>
        <fullName evidence="7">G_PROTEIN_RECEP_F2_4 domain-containing protein</fullName>
    </submittedName>
</protein>
<evidence type="ECO:0000256" key="4">
    <source>
        <dbReference type="ARBA" id="ARBA00023136"/>
    </source>
</evidence>
<feature type="transmembrane region" description="Helical" evidence="5">
    <location>
        <begin position="296"/>
        <end position="317"/>
    </location>
</feature>
<feature type="transmembrane region" description="Helical" evidence="5">
    <location>
        <begin position="215"/>
        <end position="235"/>
    </location>
</feature>
<dbReference type="PANTHER" id="PTHR31357">
    <property type="entry name" value="SERPENTINE RECEPTOR CLASS ALPHA-10"/>
    <property type="match status" value="1"/>
</dbReference>
<feature type="transmembrane region" description="Helical" evidence="5">
    <location>
        <begin position="170"/>
        <end position="195"/>
    </location>
</feature>
<dbReference type="Proteomes" id="UP000095284">
    <property type="component" value="Unplaced"/>
</dbReference>
<dbReference type="InterPro" id="IPR051080">
    <property type="entry name" value="Nematode_rcpt-like_serp_alpha"/>
</dbReference>
<feature type="transmembrane region" description="Helical" evidence="5">
    <location>
        <begin position="247"/>
        <end position="267"/>
    </location>
</feature>
<organism evidence="6 7">
    <name type="scientific">Bursaphelenchus xylophilus</name>
    <name type="common">Pinewood nematode worm</name>
    <name type="synonym">Aphelenchoides xylophilus</name>
    <dbReference type="NCBI Taxonomy" id="6326"/>
    <lineage>
        <taxon>Eukaryota</taxon>
        <taxon>Metazoa</taxon>
        <taxon>Ecdysozoa</taxon>
        <taxon>Nematoda</taxon>
        <taxon>Chromadorea</taxon>
        <taxon>Rhabditida</taxon>
        <taxon>Tylenchina</taxon>
        <taxon>Tylenchomorpha</taxon>
        <taxon>Aphelenchoidea</taxon>
        <taxon>Aphelenchoididae</taxon>
        <taxon>Bursaphelenchus</taxon>
    </lineage>
</organism>
<evidence type="ECO:0000256" key="2">
    <source>
        <dbReference type="ARBA" id="ARBA00022692"/>
    </source>
</evidence>
<keyword evidence="3 5" id="KW-1133">Transmembrane helix</keyword>
<reference evidence="7" key="1">
    <citation type="submission" date="2016-11" db="UniProtKB">
        <authorList>
            <consortium name="WormBaseParasite"/>
        </authorList>
    </citation>
    <scope>IDENTIFICATION</scope>
</reference>
<dbReference type="InterPro" id="IPR019408">
    <property type="entry name" value="7TM_GPCR_serpentine_rcpt_Srab"/>
</dbReference>
<dbReference type="AlphaFoldDB" id="A0A1I7S1Z6"/>
<name>A0A1I7S1Z6_BURXY</name>
<proteinExistence type="predicted"/>
<evidence type="ECO:0000256" key="5">
    <source>
        <dbReference type="SAM" id="Phobius"/>
    </source>
</evidence>
<feature type="transmembrane region" description="Helical" evidence="5">
    <location>
        <begin position="40"/>
        <end position="63"/>
    </location>
</feature>
<dbReference type="GO" id="GO:0004984">
    <property type="term" value="F:olfactory receptor activity"/>
    <property type="evidence" value="ECO:0007669"/>
    <property type="project" value="TreeGrafter"/>
</dbReference>
<keyword evidence="2 5" id="KW-0812">Transmembrane</keyword>
<dbReference type="PANTHER" id="PTHR31357:SF18">
    <property type="entry name" value="SERPENTINE RECEPTOR, CLASS T"/>
    <property type="match status" value="1"/>
</dbReference>
<evidence type="ECO:0000313" key="7">
    <source>
        <dbReference type="WBParaSite" id="BXY_0702400.1"/>
    </source>
</evidence>
<evidence type="ECO:0000256" key="3">
    <source>
        <dbReference type="ARBA" id="ARBA00022989"/>
    </source>
</evidence>
<feature type="transmembrane region" description="Helical" evidence="5">
    <location>
        <begin position="126"/>
        <end position="150"/>
    </location>
</feature>
<keyword evidence="4 5" id="KW-0472">Membrane</keyword>
<comment type="subcellular location">
    <subcellularLocation>
        <location evidence="1">Membrane</location>
        <topology evidence="1">Multi-pass membrane protein</topology>
    </subcellularLocation>
</comment>
<dbReference type="WBParaSite" id="BXY_0702400.1">
    <property type="protein sequence ID" value="BXY_0702400.1"/>
    <property type="gene ID" value="BXY_0702400"/>
</dbReference>